<evidence type="ECO:0000313" key="2">
    <source>
        <dbReference type="Proteomes" id="UP000321798"/>
    </source>
</evidence>
<accession>A0A512PEA2</accession>
<dbReference type="AlphaFoldDB" id="A0A512PEA2"/>
<dbReference type="OrthoDB" id="9884830at2"/>
<keyword evidence="2" id="KW-1185">Reference proteome</keyword>
<dbReference type="RefSeq" id="WP_146953254.1">
    <property type="nucleotide sequence ID" value="NZ_BAABBJ010000007.1"/>
</dbReference>
<evidence type="ECO:0000313" key="1">
    <source>
        <dbReference type="EMBL" id="GEP69508.1"/>
    </source>
</evidence>
<protein>
    <submittedName>
        <fullName evidence="1">Uncharacterized protein</fullName>
    </submittedName>
</protein>
<reference evidence="1 2" key="1">
    <citation type="submission" date="2019-07" db="EMBL/GenBank/DDBJ databases">
        <title>Whole genome shotgun sequence of Cellulomonas soli NBRC 109434.</title>
        <authorList>
            <person name="Hosoyama A."/>
            <person name="Uohara A."/>
            <person name="Ohji S."/>
            <person name="Ichikawa N."/>
        </authorList>
    </citation>
    <scope>NUCLEOTIDE SEQUENCE [LARGE SCALE GENOMIC DNA]</scope>
    <source>
        <strain evidence="1 2">NBRC 109434</strain>
    </source>
</reference>
<proteinExistence type="predicted"/>
<organism evidence="1 2">
    <name type="scientific">Cellulomonas soli</name>
    <dbReference type="NCBI Taxonomy" id="931535"/>
    <lineage>
        <taxon>Bacteria</taxon>
        <taxon>Bacillati</taxon>
        <taxon>Actinomycetota</taxon>
        <taxon>Actinomycetes</taxon>
        <taxon>Micrococcales</taxon>
        <taxon>Cellulomonadaceae</taxon>
        <taxon>Cellulomonas</taxon>
    </lineage>
</organism>
<dbReference type="Proteomes" id="UP000321798">
    <property type="component" value="Unassembled WGS sequence"/>
</dbReference>
<gene>
    <name evidence="1" type="ORF">CSO01_22230</name>
</gene>
<comment type="caution">
    <text evidence="1">The sequence shown here is derived from an EMBL/GenBank/DDBJ whole genome shotgun (WGS) entry which is preliminary data.</text>
</comment>
<sequence>MSTERFVLRHGGQQRLTGALVSVGWVGVLDSGAPGAEVGIASPSGRAVEAVSAGGAIAVPGAGTLHVRDVLLGRAEERGRIACEWEAS</sequence>
<dbReference type="EMBL" id="BKAL01000007">
    <property type="protein sequence ID" value="GEP69508.1"/>
    <property type="molecule type" value="Genomic_DNA"/>
</dbReference>
<name>A0A512PEA2_9CELL</name>